<feature type="domain" description="Thiolase N-terminal" evidence="6">
    <location>
        <begin position="7"/>
        <end position="266"/>
    </location>
</feature>
<dbReference type="Pfam" id="PF02803">
    <property type="entry name" value="Thiolase_C"/>
    <property type="match status" value="1"/>
</dbReference>
<dbReference type="KEGG" id="gme:Gmet_2268"/>
<dbReference type="EMBL" id="CP000148">
    <property type="protein sequence ID" value="ABB32494.1"/>
    <property type="molecule type" value="Genomic_DNA"/>
</dbReference>
<dbReference type="RefSeq" id="WP_011366024.1">
    <property type="nucleotide sequence ID" value="NC_007517.1"/>
</dbReference>
<dbReference type="NCBIfam" id="TIGR01930">
    <property type="entry name" value="AcCoA-C-Actrans"/>
    <property type="match status" value="1"/>
</dbReference>
<dbReference type="PROSITE" id="PS00737">
    <property type="entry name" value="THIOLASE_2"/>
    <property type="match status" value="1"/>
</dbReference>
<dbReference type="InterPro" id="IPR020613">
    <property type="entry name" value="Thiolase_CS"/>
</dbReference>
<dbReference type="CDD" id="cd00751">
    <property type="entry name" value="thiolase"/>
    <property type="match status" value="1"/>
</dbReference>
<accession>Q39TD0</accession>
<evidence type="ECO:0000313" key="8">
    <source>
        <dbReference type="EMBL" id="ABB32494.1"/>
    </source>
</evidence>
<proteinExistence type="inferred from homology"/>
<evidence type="ECO:0000256" key="3">
    <source>
        <dbReference type="ARBA" id="ARBA00023315"/>
    </source>
</evidence>
<name>Q39TD0_GEOMG</name>
<dbReference type="InterPro" id="IPR002155">
    <property type="entry name" value="Thiolase"/>
</dbReference>
<feature type="domain" description="Thiolase C-terminal" evidence="7">
    <location>
        <begin position="275"/>
        <end position="403"/>
    </location>
</feature>
<dbReference type="GO" id="GO:0003988">
    <property type="term" value="F:acetyl-CoA C-acyltransferase activity"/>
    <property type="evidence" value="ECO:0007669"/>
    <property type="project" value="UniProtKB-ARBA"/>
</dbReference>
<sequence>MGNQNDIVIISAARTPFSKFGGLLKQIHSIELGAMIIREVLQRSGLKGSDIDEVYYGMCIQSEAALKYNVVARQAMLHAGLPPETLSLTVDRACCSSLAAVQLGRKSLLLDEAKVCMAVGAENMSNTPVVLNGHRWGTGLGKPEMVDHLNPIMYVGFNSLAGDAGAVALEYDVSREMQDAWAYASQMKYQAAKAAGKFRPGEEVAAIELSQKKGDPVIFAEDEFPKPNTTPEGLAKLPPVYGSATVTAGNAPGLDAGASALIITKRATADALGVKPLGVILSVASVASAPRGIAEVPAFAIQKALDRASVQLENVDLIEINEAFAAMPLVSTKILADGDQTKWEELLAKTNPNGGAIAIGHPVGASGARILMTAMYELRRRGGGVGVVGICGGLAQGDAAVISVDESCL</sequence>
<dbReference type="AlphaFoldDB" id="Q39TD0"/>
<dbReference type="STRING" id="269799.Gmet_2268"/>
<dbReference type="Gene3D" id="3.40.47.10">
    <property type="match status" value="2"/>
</dbReference>
<dbReference type="InterPro" id="IPR020616">
    <property type="entry name" value="Thiolase_N"/>
</dbReference>
<dbReference type="InterPro" id="IPR020617">
    <property type="entry name" value="Thiolase_C"/>
</dbReference>
<feature type="active site" description="Acyl-thioester intermediate" evidence="4">
    <location>
        <position position="94"/>
    </location>
</feature>
<gene>
    <name evidence="8" type="ordered locus">Gmet_2268</name>
</gene>
<dbReference type="PROSITE" id="PS00099">
    <property type="entry name" value="THIOLASE_3"/>
    <property type="match status" value="1"/>
</dbReference>
<evidence type="ECO:0000259" key="7">
    <source>
        <dbReference type="Pfam" id="PF02803"/>
    </source>
</evidence>
<evidence type="ECO:0000256" key="1">
    <source>
        <dbReference type="ARBA" id="ARBA00010982"/>
    </source>
</evidence>
<evidence type="ECO:0000256" key="2">
    <source>
        <dbReference type="ARBA" id="ARBA00022679"/>
    </source>
</evidence>
<dbReference type="PANTHER" id="PTHR18919:SF107">
    <property type="entry name" value="ACETYL-COA ACETYLTRANSFERASE, CYTOSOLIC"/>
    <property type="match status" value="1"/>
</dbReference>
<evidence type="ECO:0000256" key="4">
    <source>
        <dbReference type="PIRSR" id="PIRSR000429-1"/>
    </source>
</evidence>
<reference evidence="8 9" key="1">
    <citation type="submission" date="2005-10" db="EMBL/GenBank/DDBJ databases">
        <title>Complete sequence of Geobacter metallireducens GS-15.</title>
        <authorList>
            <consortium name="US DOE Joint Genome Institute"/>
            <person name="Copeland A."/>
            <person name="Lucas S."/>
            <person name="Lapidus A."/>
            <person name="Barry K."/>
            <person name="Detter J.C."/>
            <person name="Glavina T."/>
            <person name="Hammon N."/>
            <person name="Israni S."/>
            <person name="Pitluck S."/>
            <person name="Di Bartolo G."/>
            <person name="Chain P."/>
            <person name="Schmutz J."/>
            <person name="Larimer F."/>
            <person name="Land M."/>
            <person name="Kyrpides N."/>
            <person name="Ivanova N."/>
            <person name="Richardson P."/>
        </authorList>
    </citation>
    <scope>NUCLEOTIDE SEQUENCE [LARGE SCALE GENOMIC DNA]</scope>
    <source>
        <strain evidence="9">ATCC 53774 / DSM 7210 / GS-15</strain>
    </source>
</reference>
<dbReference type="SUPFAM" id="SSF53901">
    <property type="entry name" value="Thiolase-like"/>
    <property type="match status" value="2"/>
</dbReference>
<keyword evidence="3 5" id="KW-0012">Acyltransferase</keyword>
<evidence type="ECO:0000256" key="5">
    <source>
        <dbReference type="RuleBase" id="RU003557"/>
    </source>
</evidence>
<dbReference type="PANTHER" id="PTHR18919">
    <property type="entry name" value="ACETYL-COA C-ACYLTRANSFERASE"/>
    <property type="match status" value="1"/>
</dbReference>
<protein>
    <submittedName>
        <fullName evidence="8">Thiolase</fullName>
    </submittedName>
</protein>
<dbReference type="Proteomes" id="UP000007073">
    <property type="component" value="Chromosome"/>
</dbReference>
<reference evidence="8 9" key="2">
    <citation type="journal article" date="2009" name="BMC Microbiol.">
        <title>The genome sequence of Geobacter metallireducens: features of metabolism, physiology and regulation common and dissimilar to Geobacter sulfurreducens.</title>
        <authorList>
            <person name="Aklujkar M."/>
            <person name="Krushkal J."/>
            <person name="DiBartolo G."/>
            <person name="Lapidus A."/>
            <person name="Land M.L."/>
            <person name="Lovley D.R."/>
        </authorList>
    </citation>
    <scope>NUCLEOTIDE SEQUENCE [LARGE SCALE GENOMIC DNA]</scope>
    <source>
        <strain evidence="9">ATCC 53774 / DSM 7210 / GS-15</strain>
    </source>
</reference>
<keyword evidence="9" id="KW-1185">Reference proteome</keyword>
<evidence type="ECO:0000313" key="9">
    <source>
        <dbReference type="Proteomes" id="UP000007073"/>
    </source>
</evidence>
<dbReference type="PIRSF" id="PIRSF000429">
    <property type="entry name" value="Ac-CoA_Ac_transf"/>
    <property type="match status" value="1"/>
</dbReference>
<dbReference type="Pfam" id="PF00108">
    <property type="entry name" value="Thiolase_N"/>
    <property type="match status" value="1"/>
</dbReference>
<comment type="similarity">
    <text evidence="1 5">Belongs to the thiolase-like superfamily. Thiolase family.</text>
</comment>
<feature type="active site" description="Proton acceptor" evidence="4">
    <location>
        <position position="391"/>
    </location>
</feature>
<organism evidence="8 9">
    <name type="scientific">Geobacter metallireducens (strain ATCC 53774 / DSM 7210 / GS-15)</name>
    <dbReference type="NCBI Taxonomy" id="269799"/>
    <lineage>
        <taxon>Bacteria</taxon>
        <taxon>Pseudomonadati</taxon>
        <taxon>Thermodesulfobacteriota</taxon>
        <taxon>Desulfuromonadia</taxon>
        <taxon>Geobacterales</taxon>
        <taxon>Geobacteraceae</taxon>
        <taxon>Geobacter</taxon>
    </lineage>
</organism>
<dbReference type="InterPro" id="IPR020610">
    <property type="entry name" value="Thiolase_AS"/>
</dbReference>
<dbReference type="HOGENOM" id="CLU_031026_0_0_7"/>
<feature type="active site" description="Proton acceptor" evidence="4">
    <location>
        <position position="361"/>
    </location>
</feature>
<keyword evidence="2 5" id="KW-0808">Transferase</keyword>
<dbReference type="InterPro" id="IPR016039">
    <property type="entry name" value="Thiolase-like"/>
</dbReference>
<evidence type="ECO:0000259" key="6">
    <source>
        <dbReference type="Pfam" id="PF00108"/>
    </source>
</evidence>
<dbReference type="eggNOG" id="COG0183">
    <property type="taxonomic scope" value="Bacteria"/>
</dbReference>